<organism evidence="4 5">
    <name type="scientific">Temperatibacter marinus</name>
    <dbReference type="NCBI Taxonomy" id="1456591"/>
    <lineage>
        <taxon>Bacteria</taxon>
        <taxon>Pseudomonadati</taxon>
        <taxon>Pseudomonadota</taxon>
        <taxon>Alphaproteobacteria</taxon>
        <taxon>Kordiimonadales</taxon>
        <taxon>Temperatibacteraceae</taxon>
        <taxon>Temperatibacter</taxon>
    </lineage>
</organism>
<dbReference type="RefSeq" id="WP_310798995.1">
    <property type="nucleotide sequence ID" value="NZ_CP123872.1"/>
</dbReference>
<dbReference type="Proteomes" id="UP001268683">
    <property type="component" value="Chromosome"/>
</dbReference>
<proteinExistence type="inferred from homology"/>
<evidence type="ECO:0000256" key="3">
    <source>
        <dbReference type="RuleBase" id="RU000363"/>
    </source>
</evidence>
<dbReference type="EMBL" id="CP123872">
    <property type="protein sequence ID" value="WND03146.1"/>
    <property type="molecule type" value="Genomic_DNA"/>
</dbReference>
<dbReference type="KEGG" id="tmk:QGN29_02040"/>
<dbReference type="InterPro" id="IPR020904">
    <property type="entry name" value="Sc_DH/Rdtase_CS"/>
</dbReference>
<dbReference type="PRINTS" id="PR00080">
    <property type="entry name" value="SDRFAMILY"/>
</dbReference>
<name>A0AA52EJF3_9PROT</name>
<dbReference type="InterPro" id="IPR002347">
    <property type="entry name" value="SDR_fam"/>
</dbReference>
<evidence type="ECO:0000256" key="1">
    <source>
        <dbReference type="ARBA" id="ARBA00006484"/>
    </source>
</evidence>
<accession>A0AA52EJF3</accession>
<dbReference type="PROSITE" id="PS00061">
    <property type="entry name" value="ADH_SHORT"/>
    <property type="match status" value="1"/>
</dbReference>
<comment type="similarity">
    <text evidence="1 3">Belongs to the short-chain dehydrogenases/reductases (SDR) family.</text>
</comment>
<dbReference type="SUPFAM" id="SSF51735">
    <property type="entry name" value="NAD(P)-binding Rossmann-fold domains"/>
    <property type="match status" value="1"/>
</dbReference>
<dbReference type="Gene3D" id="3.40.50.720">
    <property type="entry name" value="NAD(P)-binding Rossmann-like Domain"/>
    <property type="match status" value="1"/>
</dbReference>
<keyword evidence="2" id="KW-0560">Oxidoreductase</keyword>
<keyword evidence="5" id="KW-1185">Reference proteome</keyword>
<evidence type="ECO:0000256" key="2">
    <source>
        <dbReference type="ARBA" id="ARBA00023002"/>
    </source>
</evidence>
<dbReference type="FunFam" id="3.40.50.720:FF:000215">
    <property type="entry name" value="3-hydroxyacyl-CoA dehydrogenase type-2"/>
    <property type="match status" value="1"/>
</dbReference>
<evidence type="ECO:0000313" key="5">
    <source>
        <dbReference type="Proteomes" id="UP001268683"/>
    </source>
</evidence>
<dbReference type="GO" id="GO:0016491">
    <property type="term" value="F:oxidoreductase activity"/>
    <property type="evidence" value="ECO:0007669"/>
    <property type="project" value="UniProtKB-KW"/>
</dbReference>
<sequence length="252" mass="26421">MKLADIGVVVTGGASGLGGATAEYFAAQGAKVTIFDLNEEAGHKQAEKIGGQFAKVNVADEASVRSGLDLAETAHGITRVLMNCAGIIGAGKTVGRDGAMPLDKYKAAIDVNLVGSFNCIRLVAERLCKADPIDGERGILISTASIAGYEGQIGQVAYAASKGGIIGMTLPVARDLSRDLIRNMTIAPGIFMTPMLAAVPDEYRQALAANVPNPSRLGDPEEFARLAEHIVENQYLNGEVIRLDGALRMQPK</sequence>
<dbReference type="Pfam" id="PF00106">
    <property type="entry name" value="adh_short"/>
    <property type="match status" value="1"/>
</dbReference>
<dbReference type="PANTHER" id="PTHR43658">
    <property type="entry name" value="SHORT-CHAIN DEHYDROGENASE/REDUCTASE"/>
    <property type="match status" value="1"/>
</dbReference>
<dbReference type="InterPro" id="IPR036291">
    <property type="entry name" value="NAD(P)-bd_dom_sf"/>
</dbReference>
<protein>
    <submittedName>
        <fullName evidence="4">SDR family NAD(P)-dependent oxidoreductase</fullName>
    </submittedName>
</protein>
<gene>
    <name evidence="4" type="ORF">QGN29_02040</name>
</gene>
<dbReference type="PANTHER" id="PTHR43658:SF8">
    <property type="entry name" value="17-BETA-HYDROXYSTEROID DEHYDROGENASE 14-RELATED"/>
    <property type="match status" value="1"/>
</dbReference>
<dbReference type="AlphaFoldDB" id="A0AA52EJF3"/>
<evidence type="ECO:0000313" key="4">
    <source>
        <dbReference type="EMBL" id="WND03146.1"/>
    </source>
</evidence>
<reference evidence="4" key="1">
    <citation type="submission" date="2023-04" db="EMBL/GenBank/DDBJ databases">
        <title>Complete genome sequence of Temperatibacter marinus.</title>
        <authorList>
            <person name="Rong J.-C."/>
            <person name="Yi M.-L."/>
            <person name="Zhao Q."/>
        </authorList>
    </citation>
    <scope>NUCLEOTIDE SEQUENCE</scope>
    <source>
        <strain evidence="4">NBRC 110045</strain>
    </source>
</reference>
<dbReference type="PRINTS" id="PR00081">
    <property type="entry name" value="GDHRDH"/>
</dbReference>